<organism evidence="2">
    <name type="scientific">Octopus bimaculoides</name>
    <name type="common">California two-spotted octopus</name>
    <dbReference type="NCBI Taxonomy" id="37653"/>
    <lineage>
        <taxon>Eukaryota</taxon>
        <taxon>Metazoa</taxon>
        <taxon>Spiralia</taxon>
        <taxon>Lophotrochozoa</taxon>
        <taxon>Mollusca</taxon>
        <taxon>Cephalopoda</taxon>
        <taxon>Coleoidea</taxon>
        <taxon>Octopodiformes</taxon>
        <taxon>Octopoda</taxon>
        <taxon>Incirrata</taxon>
        <taxon>Octopodidae</taxon>
        <taxon>Octopus</taxon>
    </lineage>
</organism>
<dbReference type="EMBL" id="KQ418166">
    <property type="protein sequence ID" value="KOF88621.1"/>
    <property type="molecule type" value="Genomic_DNA"/>
</dbReference>
<name>A0A0L8HHD0_OCTBM</name>
<protein>
    <submittedName>
        <fullName evidence="2">Uncharacterized protein</fullName>
    </submittedName>
</protein>
<proteinExistence type="predicted"/>
<keyword evidence="1" id="KW-0472">Membrane</keyword>
<evidence type="ECO:0000256" key="1">
    <source>
        <dbReference type="SAM" id="Phobius"/>
    </source>
</evidence>
<feature type="transmembrane region" description="Helical" evidence="1">
    <location>
        <begin position="12"/>
        <end position="31"/>
    </location>
</feature>
<keyword evidence="1" id="KW-1133">Transmembrane helix</keyword>
<sequence>MYVYVYMCVHKYIYIHMCVYVHMYVCIYVYIYTMGFFRFLSAIFSQKIFCQPGAIVEYTCQSCLTVKLNPKPCGFSLH</sequence>
<gene>
    <name evidence="2" type="ORF">OCBIM_22014662mg</name>
</gene>
<keyword evidence="1" id="KW-0812">Transmembrane</keyword>
<reference evidence="2" key="1">
    <citation type="submission" date="2015-07" db="EMBL/GenBank/DDBJ databases">
        <title>MeaNS - Measles Nucleotide Surveillance Program.</title>
        <authorList>
            <person name="Tran T."/>
            <person name="Druce J."/>
        </authorList>
    </citation>
    <scope>NUCLEOTIDE SEQUENCE</scope>
    <source>
        <strain evidence="2">UCB-OBI-ISO-001</strain>
        <tissue evidence="2">Gonad</tissue>
    </source>
</reference>
<accession>A0A0L8HHD0</accession>
<evidence type="ECO:0000313" key="2">
    <source>
        <dbReference type="EMBL" id="KOF88621.1"/>
    </source>
</evidence>
<dbReference type="AlphaFoldDB" id="A0A0L8HHD0"/>